<evidence type="ECO:0000313" key="1">
    <source>
        <dbReference type="EMBL" id="EMM79938.1"/>
    </source>
</evidence>
<organism evidence="1 2">
    <name type="scientific">Leptospira interrogans str. 2006001854</name>
    <dbReference type="NCBI Taxonomy" id="1001590"/>
    <lineage>
        <taxon>Bacteria</taxon>
        <taxon>Pseudomonadati</taxon>
        <taxon>Spirochaetota</taxon>
        <taxon>Spirochaetia</taxon>
        <taxon>Leptospirales</taxon>
        <taxon>Leptospiraceae</taxon>
        <taxon>Leptospira</taxon>
    </lineage>
</organism>
<name>M6G4L9_LEPIR</name>
<dbReference type="Proteomes" id="UP000012128">
    <property type="component" value="Unassembled WGS sequence"/>
</dbReference>
<sequence length="40" mass="4733">MHLNGFFVVKISNIQFYRDSIVCFRKNIVIRSFLINVNSV</sequence>
<proteinExistence type="predicted"/>
<accession>M6G4L9</accession>
<reference evidence="1 2" key="1">
    <citation type="submission" date="2013-01" db="EMBL/GenBank/DDBJ databases">
        <authorList>
            <person name="Harkins D.M."/>
            <person name="Durkin A.S."/>
            <person name="Brinkac L.M."/>
            <person name="Haft D.H."/>
            <person name="Selengut J.D."/>
            <person name="Sanka R."/>
            <person name="DePew J."/>
            <person name="Purushe J."/>
            <person name="Hospenthal D.R."/>
            <person name="Murray C.K."/>
            <person name="Pimentel G."/>
            <person name="Wasfy M."/>
            <person name="Parker T."/>
            <person name="Miller R.S."/>
            <person name="Vinetz J.M."/>
            <person name="Sutton G.G."/>
            <person name="Nierman W.C."/>
            <person name="Fouts D.E."/>
        </authorList>
    </citation>
    <scope>NUCLEOTIDE SEQUENCE [LARGE SCALE GENOMIC DNA]</scope>
    <source>
        <strain evidence="1 2">2006001854</strain>
    </source>
</reference>
<dbReference type="EMBL" id="AFLW02000211">
    <property type="protein sequence ID" value="EMM79938.1"/>
    <property type="molecule type" value="Genomic_DNA"/>
</dbReference>
<comment type="caution">
    <text evidence="1">The sequence shown here is derived from an EMBL/GenBank/DDBJ whole genome shotgun (WGS) entry which is preliminary data.</text>
</comment>
<protein>
    <submittedName>
        <fullName evidence="1">Uncharacterized protein</fullName>
    </submittedName>
</protein>
<evidence type="ECO:0000313" key="2">
    <source>
        <dbReference type="Proteomes" id="UP000012128"/>
    </source>
</evidence>
<dbReference type="AlphaFoldDB" id="M6G4L9"/>
<gene>
    <name evidence="1" type="ORF">LEP1GSC037_3962</name>
</gene>